<name>A0A1J1IFR8_9DIPT</name>
<dbReference type="Proteomes" id="UP000183832">
    <property type="component" value="Unassembled WGS sequence"/>
</dbReference>
<dbReference type="AlphaFoldDB" id="A0A1J1IFR8"/>
<organism evidence="1 2">
    <name type="scientific">Clunio marinus</name>
    <dbReference type="NCBI Taxonomy" id="568069"/>
    <lineage>
        <taxon>Eukaryota</taxon>
        <taxon>Metazoa</taxon>
        <taxon>Ecdysozoa</taxon>
        <taxon>Arthropoda</taxon>
        <taxon>Hexapoda</taxon>
        <taxon>Insecta</taxon>
        <taxon>Pterygota</taxon>
        <taxon>Neoptera</taxon>
        <taxon>Endopterygota</taxon>
        <taxon>Diptera</taxon>
        <taxon>Nematocera</taxon>
        <taxon>Chironomoidea</taxon>
        <taxon>Chironomidae</taxon>
        <taxon>Clunio</taxon>
    </lineage>
</organism>
<gene>
    <name evidence="1" type="ORF">CLUMA_CG012450</name>
</gene>
<reference evidence="1 2" key="1">
    <citation type="submission" date="2015-04" db="EMBL/GenBank/DDBJ databases">
        <authorList>
            <person name="Syromyatnikov M.Y."/>
            <person name="Popov V.N."/>
        </authorList>
    </citation>
    <scope>NUCLEOTIDE SEQUENCE [LARGE SCALE GENOMIC DNA]</scope>
</reference>
<evidence type="ECO:0000313" key="1">
    <source>
        <dbReference type="EMBL" id="CRK99051.1"/>
    </source>
</evidence>
<evidence type="ECO:0000313" key="2">
    <source>
        <dbReference type="Proteomes" id="UP000183832"/>
    </source>
</evidence>
<sequence length="62" mass="7390">MVKSLIPQAYFPYSFHFMPTSYHSSGYLCRTKNTTRMQNMKHDLYQAKIPFVAFITQFLAYK</sequence>
<protein>
    <submittedName>
        <fullName evidence="1">CLUMA_CG012450, isoform A</fullName>
    </submittedName>
</protein>
<accession>A0A1J1IFR8</accession>
<keyword evidence="2" id="KW-1185">Reference proteome</keyword>
<proteinExistence type="predicted"/>
<dbReference type="EMBL" id="CVRI01000048">
    <property type="protein sequence ID" value="CRK99051.1"/>
    <property type="molecule type" value="Genomic_DNA"/>
</dbReference>